<dbReference type="EMBL" id="JAFEUM010000002">
    <property type="protein sequence ID" value="MBM7036249.1"/>
    <property type="molecule type" value="Genomic_DNA"/>
</dbReference>
<evidence type="ECO:0000313" key="4">
    <source>
        <dbReference type="Proteomes" id="UP000809621"/>
    </source>
</evidence>
<feature type="transmembrane region" description="Helical" evidence="2">
    <location>
        <begin position="17"/>
        <end position="44"/>
    </location>
</feature>
<comment type="subcellular location">
    <subcellularLocation>
        <location evidence="1">Cell inner membrane</location>
        <topology evidence="1">Multi-pass membrane protein</topology>
    </subcellularLocation>
</comment>
<keyword evidence="4" id="KW-1185">Reference proteome</keyword>
<sequence length="132" mass="14803">MGITIKRWVYTALGTTFLFIGVIGAILPILPTTPFVLLASACFVRGNPALYKKLNQHPTFGPILQNWQQNRCIERSVKKKAYLFIVASFTVSIIVAPLIWVKMLLAGLFLALIIWFRSIPTHVDIAPPTENH</sequence>
<keyword evidence="1 2" id="KW-0472">Membrane</keyword>
<dbReference type="Proteomes" id="UP000809621">
    <property type="component" value="Unassembled WGS sequence"/>
</dbReference>
<protein>
    <recommendedName>
        <fullName evidence="1">Inner membrane protein</fullName>
    </recommendedName>
</protein>
<dbReference type="RefSeq" id="WP_205157831.1">
    <property type="nucleotide sequence ID" value="NZ_JAFEUM010000002.1"/>
</dbReference>
<keyword evidence="1" id="KW-0997">Cell inner membrane</keyword>
<keyword evidence="2" id="KW-1133">Transmembrane helix</keyword>
<proteinExistence type="predicted"/>
<evidence type="ECO:0000313" key="3">
    <source>
        <dbReference type="EMBL" id="MBM7036249.1"/>
    </source>
</evidence>
<accession>A0ABS2HGS2</accession>
<keyword evidence="2" id="KW-0812">Transmembrane</keyword>
<gene>
    <name evidence="3" type="ORF">JQC93_07465</name>
</gene>
<evidence type="ECO:0000256" key="2">
    <source>
        <dbReference type="SAM" id="Phobius"/>
    </source>
</evidence>
<keyword evidence="1" id="KW-1003">Cell membrane</keyword>
<dbReference type="PANTHER" id="PTHR35813">
    <property type="entry name" value="INNER MEMBRANE PROTEIN YBAN"/>
    <property type="match status" value="1"/>
</dbReference>
<dbReference type="PIRSF" id="PIRSF016789">
    <property type="entry name" value="DUF454"/>
    <property type="match status" value="1"/>
</dbReference>
<dbReference type="Pfam" id="PF04304">
    <property type="entry name" value="DUF454"/>
    <property type="match status" value="1"/>
</dbReference>
<reference evidence="3 4" key="1">
    <citation type="submission" date="2021-02" db="EMBL/GenBank/DDBJ databases">
        <authorList>
            <person name="Park J.-S."/>
        </authorList>
    </citation>
    <scope>NUCLEOTIDE SEQUENCE [LARGE SCALE GENOMIC DNA]</scope>
    <source>
        <strain evidence="3 4">188UL20-2</strain>
    </source>
</reference>
<dbReference type="InterPro" id="IPR007401">
    <property type="entry name" value="DUF454"/>
</dbReference>
<organism evidence="3 4">
    <name type="scientific">Vibrio ulleungensis</name>
    <dbReference type="NCBI Taxonomy" id="2807619"/>
    <lineage>
        <taxon>Bacteria</taxon>
        <taxon>Pseudomonadati</taxon>
        <taxon>Pseudomonadota</taxon>
        <taxon>Gammaproteobacteria</taxon>
        <taxon>Vibrionales</taxon>
        <taxon>Vibrionaceae</taxon>
        <taxon>Vibrio</taxon>
    </lineage>
</organism>
<dbReference type="PANTHER" id="PTHR35813:SF1">
    <property type="entry name" value="INNER MEMBRANE PROTEIN YBAN"/>
    <property type="match status" value="1"/>
</dbReference>
<feature type="transmembrane region" description="Helical" evidence="2">
    <location>
        <begin position="81"/>
        <end position="114"/>
    </location>
</feature>
<name>A0ABS2HGS2_9VIBR</name>
<evidence type="ECO:0000256" key="1">
    <source>
        <dbReference type="PIRNR" id="PIRNR016789"/>
    </source>
</evidence>
<comment type="caution">
    <text evidence="3">The sequence shown here is derived from an EMBL/GenBank/DDBJ whole genome shotgun (WGS) entry which is preliminary data.</text>
</comment>